<reference evidence="1" key="1">
    <citation type="journal article" date="2022" name="bioRxiv">
        <title>Sequencing and chromosome-scale assembly of the giantPleurodeles waltlgenome.</title>
        <authorList>
            <person name="Brown T."/>
            <person name="Elewa A."/>
            <person name="Iarovenko S."/>
            <person name="Subramanian E."/>
            <person name="Araus A.J."/>
            <person name="Petzold A."/>
            <person name="Susuki M."/>
            <person name="Suzuki K.-i.T."/>
            <person name="Hayashi T."/>
            <person name="Toyoda A."/>
            <person name="Oliveira C."/>
            <person name="Osipova E."/>
            <person name="Leigh N.D."/>
            <person name="Simon A."/>
            <person name="Yun M.H."/>
        </authorList>
    </citation>
    <scope>NUCLEOTIDE SEQUENCE</scope>
    <source>
        <strain evidence="1">20211129_DDA</strain>
        <tissue evidence="1">Liver</tissue>
    </source>
</reference>
<gene>
    <name evidence="1" type="ORF">NDU88_004535</name>
</gene>
<comment type="caution">
    <text evidence="1">The sequence shown here is derived from an EMBL/GenBank/DDBJ whole genome shotgun (WGS) entry which is preliminary data.</text>
</comment>
<proteinExistence type="predicted"/>
<evidence type="ECO:0000313" key="1">
    <source>
        <dbReference type="EMBL" id="KAJ1084386.1"/>
    </source>
</evidence>
<accession>A0AAV7KY12</accession>
<dbReference type="EMBL" id="JANPWB010000016">
    <property type="protein sequence ID" value="KAJ1084386.1"/>
    <property type="molecule type" value="Genomic_DNA"/>
</dbReference>
<name>A0AAV7KY12_PLEWA</name>
<organism evidence="1 2">
    <name type="scientific">Pleurodeles waltl</name>
    <name type="common">Iberian ribbed newt</name>
    <dbReference type="NCBI Taxonomy" id="8319"/>
    <lineage>
        <taxon>Eukaryota</taxon>
        <taxon>Metazoa</taxon>
        <taxon>Chordata</taxon>
        <taxon>Craniata</taxon>
        <taxon>Vertebrata</taxon>
        <taxon>Euteleostomi</taxon>
        <taxon>Amphibia</taxon>
        <taxon>Batrachia</taxon>
        <taxon>Caudata</taxon>
        <taxon>Salamandroidea</taxon>
        <taxon>Salamandridae</taxon>
        <taxon>Pleurodelinae</taxon>
        <taxon>Pleurodeles</taxon>
    </lineage>
</organism>
<dbReference type="Proteomes" id="UP001066276">
    <property type="component" value="Chromosome 12"/>
</dbReference>
<dbReference type="AlphaFoldDB" id="A0AAV7KY12"/>
<evidence type="ECO:0000313" key="2">
    <source>
        <dbReference type="Proteomes" id="UP001066276"/>
    </source>
</evidence>
<keyword evidence="2" id="KW-1185">Reference proteome</keyword>
<protein>
    <submittedName>
        <fullName evidence="1">Uncharacterized protein</fullName>
    </submittedName>
</protein>
<sequence>MLPRISVLYRRGRGSSGVLVKVAQQQLCLRAGFLREAVRSYGDCCDCEGRGLQAAETGLRRKKNQPARGTALVMVAASCREEEGGHSVHCSRSGSGYGSAALSCRWFLAAGRGSGRVRRLVPVGMV</sequence>